<dbReference type="EMBL" id="MHRF01000004">
    <property type="protein sequence ID" value="OHA18562.1"/>
    <property type="molecule type" value="Genomic_DNA"/>
</dbReference>
<protein>
    <submittedName>
        <fullName evidence="2">Uncharacterized protein</fullName>
    </submittedName>
</protein>
<dbReference type="AlphaFoldDB" id="A0A1G2M679"/>
<evidence type="ECO:0000313" key="3">
    <source>
        <dbReference type="Proteomes" id="UP000178873"/>
    </source>
</evidence>
<evidence type="ECO:0000256" key="1">
    <source>
        <dbReference type="SAM" id="SignalP"/>
    </source>
</evidence>
<sequence>MKNLRVVLCGVACVCLLLVTTSCEEEPLPENATLVSEQVSKGVNTNDTRPEILITNVVRIFLHEPPFHYSAMSLGRDRKIVFHDLFMQGGVTIFADVHPEKPMWISYKKSSGTLFATAEVHIHDPSEINGAGWSVARGKATVTGTTVVVQ</sequence>
<evidence type="ECO:0000313" key="2">
    <source>
        <dbReference type="EMBL" id="OHA18562.1"/>
    </source>
</evidence>
<feature type="signal peptide" evidence="1">
    <location>
        <begin position="1"/>
        <end position="24"/>
    </location>
</feature>
<feature type="chain" id="PRO_5009583626" evidence="1">
    <location>
        <begin position="25"/>
        <end position="150"/>
    </location>
</feature>
<reference evidence="2 3" key="1">
    <citation type="journal article" date="2016" name="Nat. Commun.">
        <title>Thousands of microbial genomes shed light on interconnected biogeochemical processes in an aquifer system.</title>
        <authorList>
            <person name="Anantharaman K."/>
            <person name="Brown C.T."/>
            <person name="Hug L.A."/>
            <person name="Sharon I."/>
            <person name="Castelle C.J."/>
            <person name="Probst A.J."/>
            <person name="Thomas B.C."/>
            <person name="Singh A."/>
            <person name="Wilkins M.J."/>
            <person name="Karaoz U."/>
            <person name="Brodie E.L."/>
            <person name="Williams K.H."/>
            <person name="Hubbard S.S."/>
            <person name="Banfield J.F."/>
        </authorList>
    </citation>
    <scope>NUCLEOTIDE SEQUENCE [LARGE SCALE GENOMIC DNA]</scope>
</reference>
<proteinExistence type="predicted"/>
<dbReference type="Proteomes" id="UP000178873">
    <property type="component" value="Unassembled WGS sequence"/>
</dbReference>
<comment type="caution">
    <text evidence="2">The sequence shown here is derived from an EMBL/GenBank/DDBJ whole genome shotgun (WGS) entry which is preliminary data.</text>
</comment>
<gene>
    <name evidence="2" type="ORF">A2664_02905</name>
</gene>
<dbReference type="PROSITE" id="PS51257">
    <property type="entry name" value="PROKAR_LIPOPROTEIN"/>
    <property type="match status" value="1"/>
</dbReference>
<organism evidence="2 3">
    <name type="scientific">Candidatus Taylorbacteria bacterium RIFCSPHIGHO2_01_FULL_46_22b</name>
    <dbReference type="NCBI Taxonomy" id="1802301"/>
    <lineage>
        <taxon>Bacteria</taxon>
        <taxon>Candidatus Tayloriibacteriota</taxon>
    </lineage>
</organism>
<accession>A0A1G2M679</accession>
<name>A0A1G2M679_9BACT</name>
<keyword evidence="1" id="KW-0732">Signal</keyword>